<protein>
    <submittedName>
        <fullName evidence="2">Uncharacterized protein</fullName>
    </submittedName>
</protein>
<dbReference type="EMBL" id="BK032510">
    <property type="protein sequence ID" value="DAF44041.1"/>
    <property type="molecule type" value="Genomic_DNA"/>
</dbReference>
<proteinExistence type="predicted"/>
<keyword evidence="1" id="KW-0175">Coiled coil</keyword>
<evidence type="ECO:0000313" key="2">
    <source>
        <dbReference type="EMBL" id="DAF44041.1"/>
    </source>
</evidence>
<reference evidence="2" key="1">
    <citation type="journal article" date="2021" name="Proc. Natl. Acad. Sci. U.S.A.">
        <title>A Catalog of Tens of Thousands of Viruses from Human Metagenomes Reveals Hidden Associations with Chronic Diseases.</title>
        <authorList>
            <person name="Tisza M.J."/>
            <person name="Buck C.B."/>
        </authorList>
    </citation>
    <scope>NUCLEOTIDE SEQUENCE</scope>
    <source>
        <strain evidence="2">CtNQV2</strain>
    </source>
</reference>
<sequence length="149" mass="17239">MATEKFPFQTSFAFFTVEKNGNSVDVKYNDNLVIKLPMCNIWNKDEINKRLYQQKETIMNILSHIADGENAQLLAKKNKELSLENKELKLEIQKLKEQLSTPKVNVCAANVESIFNQCVAIMAETYNEKGFTTSRAKQILNKYNEHKKF</sequence>
<feature type="coiled-coil region" evidence="1">
    <location>
        <begin position="71"/>
        <end position="98"/>
    </location>
</feature>
<accession>A0A8S5RZE2</accession>
<evidence type="ECO:0000256" key="1">
    <source>
        <dbReference type="SAM" id="Coils"/>
    </source>
</evidence>
<name>A0A8S5RZE2_9CAUD</name>
<organism evidence="2">
    <name type="scientific">Myoviridae sp. ctNQV2</name>
    <dbReference type="NCBI Taxonomy" id="2827683"/>
    <lineage>
        <taxon>Viruses</taxon>
        <taxon>Duplodnaviria</taxon>
        <taxon>Heunggongvirae</taxon>
        <taxon>Uroviricota</taxon>
        <taxon>Caudoviricetes</taxon>
    </lineage>
</organism>